<feature type="signal peptide" evidence="1">
    <location>
        <begin position="1"/>
        <end position="23"/>
    </location>
</feature>
<reference evidence="2 3" key="1">
    <citation type="submission" date="2017-12" db="EMBL/GenBank/DDBJ databases">
        <title>Comparative genomics yields insights into virulence evolution of Verticillium dahliae.</title>
        <authorList>
            <person name="Fan R."/>
            <person name="Armitage A.D."/>
            <person name="Cascant-Lopez E."/>
            <person name="Sobczyk M."/>
            <person name="Cockerton H.M."/>
            <person name="Harrison R.J."/>
        </authorList>
    </citation>
    <scope>NUCLEOTIDE SEQUENCE [LARGE SCALE GENOMIC DNA]</scope>
    <source>
        <strain evidence="2 3">12008</strain>
    </source>
</reference>
<feature type="chain" id="PRO_5041448352" evidence="1">
    <location>
        <begin position="24"/>
        <end position="60"/>
    </location>
</feature>
<keyword evidence="1" id="KW-0732">Signal</keyword>
<accession>A0AA44WGY7</accession>
<evidence type="ECO:0000313" key="3">
    <source>
        <dbReference type="Proteomes" id="UP000236305"/>
    </source>
</evidence>
<sequence length="60" mass="6129">MAAALGSRALGTCSCLLFAVSWGHKYDGPDGFDLEGSLGLGGSVSSYVHSTTIFGQAPYT</sequence>
<gene>
    <name evidence="2" type="ORF">BJF96_g6144</name>
</gene>
<proteinExistence type="predicted"/>
<dbReference type="EMBL" id="MPSH01000020">
    <property type="protein sequence ID" value="PNH30470.1"/>
    <property type="molecule type" value="Genomic_DNA"/>
</dbReference>
<evidence type="ECO:0000313" key="2">
    <source>
        <dbReference type="EMBL" id="PNH30470.1"/>
    </source>
</evidence>
<name>A0AA44WGY7_VERDA</name>
<dbReference type="Proteomes" id="UP000236305">
    <property type="component" value="Unassembled WGS sequence"/>
</dbReference>
<comment type="caution">
    <text evidence="2">The sequence shown here is derived from an EMBL/GenBank/DDBJ whole genome shotgun (WGS) entry which is preliminary data.</text>
</comment>
<evidence type="ECO:0000256" key="1">
    <source>
        <dbReference type="SAM" id="SignalP"/>
    </source>
</evidence>
<organism evidence="2 3">
    <name type="scientific">Verticillium dahliae</name>
    <name type="common">Verticillium wilt</name>
    <dbReference type="NCBI Taxonomy" id="27337"/>
    <lineage>
        <taxon>Eukaryota</taxon>
        <taxon>Fungi</taxon>
        <taxon>Dikarya</taxon>
        <taxon>Ascomycota</taxon>
        <taxon>Pezizomycotina</taxon>
        <taxon>Sordariomycetes</taxon>
        <taxon>Hypocreomycetidae</taxon>
        <taxon>Glomerellales</taxon>
        <taxon>Plectosphaerellaceae</taxon>
        <taxon>Verticillium</taxon>
    </lineage>
</organism>
<protein>
    <submittedName>
        <fullName evidence="2">Uncharacterized protein</fullName>
    </submittedName>
</protein>
<dbReference type="AlphaFoldDB" id="A0AA44WGY7"/>